<evidence type="ECO:0000313" key="3">
    <source>
        <dbReference type="Proteomes" id="UP000297693"/>
    </source>
</evidence>
<proteinExistence type="predicted"/>
<accession>A0A4R9JXT0</accession>
<feature type="domain" description="PhnB-like" evidence="1">
    <location>
        <begin position="21"/>
        <end position="123"/>
    </location>
</feature>
<dbReference type="CDD" id="cd06588">
    <property type="entry name" value="PhnB_like"/>
    <property type="match status" value="1"/>
</dbReference>
<organism evidence="2 3">
    <name type="scientific">Leptospira ognonensis</name>
    <dbReference type="NCBI Taxonomy" id="2484945"/>
    <lineage>
        <taxon>Bacteria</taxon>
        <taxon>Pseudomonadati</taxon>
        <taxon>Spirochaetota</taxon>
        <taxon>Spirochaetia</taxon>
        <taxon>Leptospirales</taxon>
        <taxon>Leptospiraceae</taxon>
        <taxon>Leptospira</taxon>
    </lineage>
</organism>
<sequence>MNQNSRADEKQVSDRSIMETRITPFLMLNADPKEVADFYTAIFKNSTIIKANQMQATFILDGQKFHSFKGGPHFSFSEGVSFFVRCGSQKEVDYFWTALSAEGGTESMCGWIKDRYGLSWQIIPIALMELLEHEDREKASKALHAMLKMKKIILKDIESAVDET</sequence>
<dbReference type="PANTHER" id="PTHR33990">
    <property type="entry name" value="PROTEIN YJDN-RELATED"/>
    <property type="match status" value="1"/>
</dbReference>
<name>A0A4R9JXT0_9LEPT</name>
<dbReference type="SUPFAM" id="SSF54593">
    <property type="entry name" value="Glyoxalase/Bleomycin resistance protein/Dihydroxybiphenyl dioxygenase"/>
    <property type="match status" value="1"/>
</dbReference>
<comment type="caution">
    <text evidence="2">The sequence shown here is derived from an EMBL/GenBank/DDBJ whole genome shotgun (WGS) entry which is preliminary data.</text>
</comment>
<gene>
    <name evidence="2" type="ORF">EHQ58_15525</name>
</gene>
<dbReference type="RefSeq" id="WP_135624831.1">
    <property type="nucleotide sequence ID" value="NZ_RQGD01000042.1"/>
</dbReference>
<dbReference type="Proteomes" id="UP000297693">
    <property type="component" value="Unassembled WGS sequence"/>
</dbReference>
<dbReference type="OrthoDB" id="9806473at2"/>
<dbReference type="InterPro" id="IPR028973">
    <property type="entry name" value="PhnB-like"/>
</dbReference>
<evidence type="ECO:0000259" key="1">
    <source>
        <dbReference type="Pfam" id="PF06983"/>
    </source>
</evidence>
<dbReference type="Pfam" id="PF06983">
    <property type="entry name" value="3-dmu-9_3-mt"/>
    <property type="match status" value="1"/>
</dbReference>
<protein>
    <submittedName>
        <fullName evidence="2">VOC family protein</fullName>
    </submittedName>
</protein>
<dbReference type="PIRSF" id="PIRSF021700">
    <property type="entry name" value="3_dmu_93_MTrfase"/>
    <property type="match status" value="1"/>
</dbReference>
<dbReference type="InterPro" id="IPR029068">
    <property type="entry name" value="Glyas_Bleomycin-R_OHBP_Dase"/>
</dbReference>
<dbReference type="PANTHER" id="PTHR33990:SF2">
    <property type="entry name" value="PHNB-LIKE DOMAIN-CONTAINING PROTEIN"/>
    <property type="match status" value="1"/>
</dbReference>
<evidence type="ECO:0000313" key="2">
    <source>
        <dbReference type="EMBL" id="TGL56995.1"/>
    </source>
</evidence>
<dbReference type="AlphaFoldDB" id="A0A4R9JXT0"/>
<dbReference type="InterPro" id="IPR009725">
    <property type="entry name" value="3_dmu_93_MTrfase"/>
</dbReference>
<dbReference type="Gene3D" id="3.10.180.10">
    <property type="entry name" value="2,3-Dihydroxybiphenyl 1,2-Dioxygenase, domain 1"/>
    <property type="match status" value="1"/>
</dbReference>
<keyword evidence="3" id="KW-1185">Reference proteome</keyword>
<reference evidence="2" key="1">
    <citation type="journal article" date="2019" name="PLoS Negl. Trop. Dis.">
        <title>Revisiting the worldwide diversity of Leptospira species in the environment.</title>
        <authorList>
            <person name="Vincent A.T."/>
            <person name="Schiettekatte O."/>
            <person name="Bourhy P."/>
            <person name="Veyrier F.J."/>
            <person name="Picardeau M."/>
        </authorList>
    </citation>
    <scope>NUCLEOTIDE SEQUENCE [LARGE SCALE GENOMIC DNA]</scope>
    <source>
        <strain evidence="2">201702476</strain>
    </source>
</reference>
<dbReference type="EMBL" id="RQGD01000042">
    <property type="protein sequence ID" value="TGL56995.1"/>
    <property type="molecule type" value="Genomic_DNA"/>
</dbReference>